<dbReference type="Pfam" id="PF00653">
    <property type="entry name" value="BIR"/>
    <property type="match status" value="1"/>
</dbReference>
<dbReference type="InterPro" id="IPR001370">
    <property type="entry name" value="BIR_rpt"/>
</dbReference>
<dbReference type="InterPro" id="IPR051190">
    <property type="entry name" value="Baculoviral_IAP"/>
</dbReference>
<sequence>MYEKRKSMEKAAIIYLHVHGEERERSMMNYRRDKLDLSTILVNQMGKLLRKDAAGTEGEERSPQNMSNKDTKDLLFESLASEESDTLFYTFRKATFKNWCFDKKNSPCSSNALSRAGFFFSGSRSEPAAATCAYCLKEMIFEENDDPWEEHKSHAKMCSFVELGKLDEKEWTVRDFIYLLSGRIAAEQRQNVIQEIKDFEAASTEIETMAIKALNSLK</sequence>
<evidence type="ECO:0008006" key="5">
    <source>
        <dbReference type="Google" id="ProtNLM"/>
    </source>
</evidence>
<comment type="caution">
    <text evidence="3">The sequence shown here is derived from an EMBL/GenBank/DDBJ whole genome shotgun (WGS) entry which is preliminary data.</text>
</comment>
<dbReference type="EMBL" id="JAVFWL010000005">
    <property type="protein sequence ID" value="KAK6753019.1"/>
    <property type="molecule type" value="Genomic_DNA"/>
</dbReference>
<keyword evidence="2" id="KW-0862">Zinc</keyword>
<keyword evidence="1" id="KW-0479">Metal-binding</keyword>
<dbReference type="PANTHER" id="PTHR46771:SF5">
    <property type="entry name" value="DETERIN"/>
    <property type="match status" value="1"/>
</dbReference>
<keyword evidence="4" id="KW-1185">Reference proteome</keyword>
<evidence type="ECO:0000313" key="4">
    <source>
        <dbReference type="Proteomes" id="UP001303046"/>
    </source>
</evidence>
<accession>A0ABR1DRH5</accession>
<dbReference type="CDD" id="cd00022">
    <property type="entry name" value="BIR"/>
    <property type="match status" value="1"/>
</dbReference>
<gene>
    <name evidence="3" type="primary">Necator_chrV.g17344</name>
    <name evidence="3" type="ORF">RB195_012555</name>
</gene>
<dbReference type="PROSITE" id="PS50143">
    <property type="entry name" value="BIR_REPEAT_2"/>
    <property type="match status" value="1"/>
</dbReference>
<dbReference type="PANTHER" id="PTHR46771">
    <property type="entry name" value="DETERIN"/>
    <property type="match status" value="1"/>
</dbReference>
<dbReference type="Proteomes" id="UP001303046">
    <property type="component" value="Unassembled WGS sequence"/>
</dbReference>
<evidence type="ECO:0000313" key="3">
    <source>
        <dbReference type="EMBL" id="KAK6753019.1"/>
    </source>
</evidence>
<organism evidence="3 4">
    <name type="scientific">Necator americanus</name>
    <name type="common">Human hookworm</name>
    <dbReference type="NCBI Taxonomy" id="51031"/>
    <lineage>
        <taxon>Eukaryota</taxon>
        <taxon>Metazoa</taxon>
        <taxon>Ecdysozoa</taxon>
        <taxon>Nematoda</taxon>
        <taxon>Chromadorea</taxon>
        <taxon>Rhabditida</taxon>
        <taxon>Rhabditina</taxon>
        <taxon>Rhabditomorpha</taxon>
        <taxon>Strongyloidea</taxon>
        <taxon>Ancylostomatidae</taxon>
        <taxon>Bunostominae</taxon>
        <taxon>Necator</taxon>
    </lineage>
</organism>
<reference evidence="3 4" key="1">
    <citation type="submission" date="2023-08" db="EMBL/GenBank/DDBJ databases">
        <title>A Necator americanus chromosomal reference genome.</title>
        <authorList>
            <person name="Ilik V."/>
            <person name="Petrzelkova K.J."/>
            <person name="Pardy F."/>
            <person name="Fuh T."/>
            <person name="Niatou-Singa F.S."/>
            <person name="Gouil Q."/>
            <person name="Baker L."/>
            <person name="Ritchie M.E."/>
            <person name="Jex A.R."/>
            <person name="Gazzola D."/>
            <person name="Li H."/>
            <person name="Toshio Fujiwara R."/>
            <person name="Zhan B."/>
            <person name="Aroian R.V."/>
            <person name="Pafco B."/>
            <person name="Schwarz E.M."/>
        </authorList>
    </citation>
    <scope>NUCLEOTIDE SEQUENCE [LARGE SCALE GENOMIC DNA]</scope>
    <source>
        <strain evidence="3 4">Aroian</strain>
        <tissue evidence="3">Whole animal</tissue>
    </source>
</reference>
<proteinExistence type="predicted"/>
<dbReference type="SMART" id="SM00238">
    <property type="entry name" value="BIR"/>
    <property type="match status" value="1"/>
</dbReference>
<evidence type="ECO:0000256" key="2">
    <source>
        <dbReference type="ARBA" id="ARBA00022833"/>
    </source>
</evidence>
<dbReference type="Gene3D" id="1.10.1170.10">
    <property type="entry name" value="Inhibitor Of Apoptosis Protein (2mihbC-IAP-1), Chain A"/>
    <property type="match status" value="1"/>
</dbReference>
<protein>
    <recommendedName>
        <fullName evidence="5">Inhibitor of Apoptosis domain protein</fullName>
    </recommendedName>
</protein>
<name>A0ABR1DRH5_NECAM</name>
<evidence type="ECO:0000256" key="1">
    <source>
        <dbReference type="ARBA" id="ARBA00022723"/>
    </source>
</evidence>
<dbReference type="SUPFAM" id="SSF57924">
    <property type="entry name" value="Inhibitor of apoptosis (IAP) repeat"/>
    <property type="match status" value="1"/>
</dbReference>